<evidence type="ECO:0000256" key="2">
    <source>
        <dbReference type="ARBA" id="ARBA00022692"/>
    </source>
</evidence>
<organism evidence="7 8">
    <name type="scientific">Odoribacter splanchnicus (strain ATCC 29572 / DSM 20712 / CIP 104287 / JCM 15291 / NCTC 10825 / 1651/6)</name>
    <name type="common">Bacteroides splanchnicus</name>
    <dbReference type="NCBI Taxonomy" id="709991"/>
    <lineage>
        <taxon>Bacteria</taxon>
        <taxon>Pseudomonadati</taxon>
        <taxon>Bacteroidota</taxon>
        <taxon>Bacteroidia</taxon>
        <taxon>Bacteroidales</taxon>
        <taxon>Odoribacteraceae</taxon>
        <taxon>Odoribacter</taxon>
    </lineage>
</organism>
<protein>
    <recommendedName>
        <fullName evidence="6">O-antigen ligase-related domain-containing protein</fullName>
    </recommendedName>
</protein>
<keyword evidence="2 5" id="KW-0812">Transmembrane</keyword>
<dbReference type="InterPro" id="IPR007016">
    <property type="entry name" value="O-antigen_ligase-rel_domated"/>
</dbReference>
<feature type="transmembrane region" description="Helical" evidence="5">
    <location>
        <begin position="109"/>
        <end position="127"/>
    </location>
</feature>
<feature type="transmembrane region" description="Helical" evidence="5">
    <location>
        <begin position="228"/>
        <end position="245"/>
    </location>
</feature>
<reference evidence="7 8" key="1">
    <citation type="journal article" date="2011" name="Stand. Genomic Sci.">
        <title>Complete genome sequence of Odoribacter splanchnicus type strain (1651/6).</title>
        <authorList>
            <consortium name="US DOE Joint Genome Institute (JGI-PGF)"/>
            <person name="Goker M."/>
            <person name="Gronow S."/>
            <person name="Zeytun A."/>
            <person name="Nolan M."/>
            <person name="Lucas S."/>
            <person name="Lapidus A."/>
            <person name="Hammon N."/>
            <person name="Deshpande S."/>
            <person name="Cheng J.F."/>
            <person name="Pitluck S."/>
            <person name="Liolios K."/>
            <person name="Pagani I."/>
            <person name="Ivanova N."/>
            <person name="Mavromatis K."/>
            <person name="Ovchinikova G."/>
            <person name="Pati A."/>
            <person name="Tapia R."/>
            <person name="Han C."/>
            <person name="Goodwin L."/>
            <person name="Chen A."/>
            <person name="Palaniappan K."/>
            <person name="Land M."/>
            <person name="Hauser L."/>
            <person name="Jeffries C.D."/>
            <person name="Brambilla E.M."/>
            <person name="Rohde M."/>
            <person name="Detter J.C."/>
            <person name="Woyke T."/>
            <person name="Bristow J."/>
            <person name="Markowitz V."/>
            <person name="Hugenholtz P."/>
            <person name="Eisen J.A."/>
            <person name="Kyrpides N.C."/>
            <person name="Klenk H.P."/>
        </authorList>
    </citation>
    <scope>NUCLEOTIDE SEQUENCE [LARGE SCALE GENOMIC DNA]</scope>
    <source>
        <strain evidence="8">ATCC 29572 / DSM 20712 / JCM 15291 / NCTC 10825 / 1651/6</strain>
    </source>
</reference>
<feature type="transmembrane region" description="Helical" evidence="5">
    <location>
        <begin position="74"/>
        <end position="94"/>
    </location>
</feature>
<dbReference type="eggNOG" id="COG3307">
    <property type="taxonomic scope" value="Bacteria"/>
</dbReference>
<sequence length="419" mass="48593">MKFSTKISYSGWIRNLVFLAVIVLFAFDVRTFLGNVLPISVITSGVFLILTACFYFLFLFPYRDQIAKVNIGNLDILMYVFMFWYGMRMVYNIYLEQIEQTTFANRSTYIIYYIFLCILPYLLCRWINWRLVNLKKMLWTLFSLFGLGLLVSLKAVIALVMSGENAFEGRFEANQLLDTIGYGHLALTFVLICFSLMGFYSGKWRWLLVIPLSFGLFSMGIANSRSPFVALFAILGIFCFMRINLKTILGICIVALLLILNIGHIDLFFQEYLNSNFISRLMTIFTFDVENASGRGAFYQEGIRMFMEHPVFGRSILLMGDLRGGYVHNMIIEVFMAIGLLGGVLFLYINFKVFQYAYRLLKLNSRYSFFALIFIQYFIFLQFSRSISLLPVYWTALACVYSGYLLEKYNENSDSHSLL</sequence>
<feature type="transmembrane region" description="Helical" evidence="5">
    <location>
        <begin position="326"/>
        <end position="351"/>
    </location>
</feature>
<evidence type="ECO:0000259" key="6">
    <source>
        <dbReference type="Pfam" id="PF04932"/>
    </source>
</evidence>
<feature type="domain" description="O-antigen ligase-related" evidence="6">
    <location>
        <begin position="214"/>
        <end position="347"/>
    </location>
</feature>
<dbReference type="Pfam" id="PF04932">
    <property type="entry name" value="Wzy_C"/>
    <property type="match status" value="1"/>
</dbReference>
<feature type="transmembrane region" description="Helical" evidence="5">
    <location>
        <begin position="180"/>
        <end position="199"/>
    </location>
</feature>
<dbReference type="AlphaFoldDB" id="F9Z742"/>
<dbReference type="Proteomes" id="UP000006657">
    <property type="component" value="Chromosome"/>
</dbReference>
<feature type="transmembrane region" description="Helical" evidence="5">
    <location>
        <begin position="139"/>
        <end position="160"/>
    </location>
</feature>
<dbReference type="BioCyc" id="OSPL709991:G1GRN-3088-MONOMER"/>
<keyword evidence="8" id="KW-1185">Reference proteome</keyword>
<dbReference type="PaxDb" id="709991-Odosp_3036"/>
<dbReference type="HOGENOM" id="CLU_655257_0_0_10"/>
<feature type="transmembrane region" description="Helical" evidence="5">
    <location>
        <begin position="252"/>
        <end position="269"/>
    </location>
</feature>
<evidence type="ECO:0000256" key="1">
    <source>
        <dbReference type="ARBA" id="ARBA00004141"/>
    </source>
</evidence>
<feature type="transmembrane region" description="Helical" evidence="5">
    <location>
        <begin position="387"/>
        <end position="406"/>
    </location>
</feature>
<comment type="subcellular location">
    <subcellularLocation>
        <location evidence="1">Membrane</location>
        <topology evidence="1">Multi-pass membrane protein</topology>
    </subcellularLocation>
</comment>
<feature type="transmembrane region" description="Helical" evidence="5">
    <location>
        <begin position="206"/>
        <end position="222"/>
    </location>
</feature>
<dbReference type="KEGG" id="osp:Odosp_3036"/>
<accession>F9Z742</accession>
<dbReference type="InterPro" id="IPR051533">
    <property type="entry name" value="WaaL-like"/>
</dbReference>
<keyword evidence="4 5" id="KW-0472">Membrane</keyword>
<gene>
    <name evidence="7" type="ordered locus">Odosp_3036</name>
</gene>
<dbReference type="EMBL" id="CP002544">
    <property type="protein sequence ID" value="ADY34002.1"/>
    <property type="molecule type" value="Genomic_DNA"/>
</dbReference>
<evidence type="ECO:0000256" key="5">
    <source>
        <dbReference type="SAM" id="Phobius"/>
    </source>
</evidence>
<feature type="transmembrane region" description="Helical" evidence="5">
    <location>
        <begin position="39"/>
        <end position="62"/>
    </location>
</feature>
<proteinExistence type="predicted"/>
<evidence type="ECO:0000313" key="7">
    <source>
        <dbReference type="EMBL" id="ADY34002.1"/>
    </source>
</evidence>
<evidence type="ECO:0000313" key="8">
    <source>
        <dbReference type="Proteomes" id="UP000006657"/>
    </source>
</evidence>
<feature type="transmembrane region" description="Helical" evidence="5">
    <location>
        <begin position="363"/>
        <end position="381"/>
    </location>
</feature>
<feature type="transmembrane region" description="Helical" evidence="5">
    <location>
        <begin position="12"/>
        <end position="33"/>
    </location>
</feature>
<dbReference type="GO" id="GO:0016020">
    <property type="term" value="C:membrane"/>
    <property type="evidence" value="ECO:0007669"/>
    <property type="project" value="UniProtKB-SubCell"/>
</dbReference>
<dbReference type="STRING" id="709991.Odosp_3036"/>
<dbReference type="PANTHER" id="PTHR37422:SF13">
    <property type="entry name" value="LIPOPOLYSACCHARIDE BIOSYNTHESIS PROTEIN PA4999-RELATED"/>
    <property type="match status" value="1"/>
</dbReference>
<evidence type="ECO:0000256" key="4">
    <source>
        <dbReference type="ARBA" id="ARBA00023136"/>
    </source>
</evidence>
<keyword evidence="3 5" id="KW-1133">Transmembrane helix</keyword>
<dbReference type="PANTHER" id="PTHR37422">
    <property type="entry name" value="TEICHURONIC ACID BIOSYNTHESIS PROTEIN TUAE"/>
    <property type="match status" value="1"/>
</dbReference>
<name>F9Z742_ODOSD</name>
<evidence type="ECO:0000256" key="3">
    <source>
        <dbReference type="ARBA" id="ARBA00022989"/>
    </source>
</evidence>